<feature type="domain" description="POP1 C-terminal" evidence="7">
    <location>
        <begin position="731"/>
        <end position="814"/>
    </location>
</feature>
<feature type="compositionally biased region" description="Low complexity" evidence="4">
    <location>
        <begin position="276"/>
        <end position="297"/>
    </location>
</feature>
<proteinExistence type="predicted"/>
<dbReference type="Pfam" id="PF08170">
    <property type="entry name" value="POPLD"/>
    <property type="match status" value="1"/>
</dbReference>
<feature type="region of interest" description="Disordered" evidence="4">
    <location>
        <begin position="117"/>
        <end position="153"/>
    </location>
</feature>
<name>A0A409VPZ6_9AGAR</name>
<keyword evidence="9" id="KW-1185">Reference proteome</keyword>
<dbReference type="InterPro" id="IPR039182">
    <property type="entry name" value="Pop1"/>
</dbReference>
<keyword evidence="3" id="KW-0539">Nucleus</keyword>
<dbReference type="InterPro" id="IPR012590">
    <property type="entry name" value="POPLD_dom"/>
</dbReference>
<feature type="domain" description="Pop1 N-terminal" evidence="5">
    <location>
        <begin position="133"/>
        <end position="218"/>
    </location>
</feature>
<evidence type="ECO:0000259" key="7">
    <source>
        <dbReference type="Pfam" id="PF22770"/>
    </source>
</evidence>
<evidence type="ECO:0000256" key="3">
    <source>
        <dbReference type="ARBA" id="ARBA00023242"/>
    </source>
</evidence>
<dbReference type="PANTHER" id="PTHR22731:SF3">
    <property type="entry name" value="RIBONUCLEASES P_MRP PROTEIN SUBUNIT POP1"/>
    <property type="match status" value="1"/>
</dbReference>
<feature type="compositionally biased region" description="Basic and acidic residues" evidence="4">
    <location>
        <begin position="117"/>
        <end position="132"/>
    </location>
</feature>
<evidence type="ECO:0000256" key="2">
    <source>
        <dbReference type="ARBA" id="ARBA00022694"/>
    </source>
</evidence>
<dbReference type="Proteomes" id="UP000284842">
    <property type="component" value="Unassembled WGS sequence"/>
</dbReference>
<dbReference type="FunCoup" id="A0A409VPZ6">
    <property type="interactions" value="391"/>
</dbReference>
<dbReference type="STRING" id="181874.A0A409VPZ6"/>
<dbReference type="PANTHER" id="PTHR22731">
    <property type="entry name" value="RIBONUCLEASES P/MRP PROTEIN SUBUNIT POP1"/>
    <property type="match status" value="1"/>
</dbReference>
<comment type="caution">
    <text evidence="8">The sequence shown here is derived from an EMBL/GenBank/DDBJ whole genome shotgun (WGS) entry which is preliminary data.</text>
</comment>
<dbReference type="GO" id="GO:0005655">
    <property type="term" value="C:nucleolar ribonuclease P complex"/>
    <property type="evidence" value="ECO:0007669"/>
    <property type="project" value="InterPro"/>
</dbReference>
<evidence type="ECO:0000259" key="6">
    <source>
        <dbReference type="Pfam" id="PF08170"/>
    </source>
</evidence>
<evidence type="ECO:0000259" key="5">
    <source>
        <dbReference type="Pfam" id="PF06978"/>
    </source>
</evidence>
<evidence type="ECO:0000256" key="1">
    <source>
        <dbReference type="ARBA" id="ARBA00004123"/>
    </source>
</evidence>
<dbReference type="GO" id="GO:0000172">
    <property type="term" value="C:ribonuclease MRP complex"/>
    <property type="evidence" value="ECO:0007669"/>
    <property type="project" value="InterPro"/>
</dbReference>
<feature type="region of interest" description="Disordered" evidence="4">
    <location>
        <begin position="276"/>
        <end position="301"/>
    </location>
</feature>
<feature type="region of interest" description="Disordered" evidence="4">
    <location>
        <begin position="1"/>
        <end position="57"/>
    </location>
</feature>
<dbReference type="GO" id="GO:0001682">
    <property type="term" value="P:tRNA 5'-leader removal"/>
    <property type="evidence" value="ECO:0007669"/>
    <property type="project" value="InterPro"/>
</dbReference>
<keyword evidence="2" id="KW-0819">tRNA processing</keyword>
<dbReference type="InterPro" id="IPR009723">
    <property type="entry name" value="Pop1_N"/>
</dbReference>
<dbReference type="InParanoid" id="A0A409VPZ6"/>
<dbReference type="OrthoDB" id="442863at2759"/>
<gene>
    <name evidence="8" type="ORF">CVT24_004815</name>
</gene>
<feature type="compositionally biased region" description="Polar residues" evidence="4">
    <location>
        <begin position="31"/>
        <end position="45"/>
    </location>
</feature>
<feature type="domain" description="POPLD" evidence="6">
    <location>
        <begin position="509"/>
        <end position="600"/>
    </location>
</feature>
<evidence type="ECO:0000313" key="9">
    <source>
        <dbReference type="Proteomes" id="UP000284842"/>
    </source>
</evidence>
<protein>
    <submittedName>
        <fullName evidence="8">Uncharacterized protein</fullName>
    </submittedName>
</protein>
<accession>A0A409VPZ6</accession>
<organism evidence="8 9">
    <name type="scientific">Panaeolus cyanescens</name>
    <dbReference type="NCBI Taxonomy" id="181874"/>
    <lineage>
        <taxon>Eukaryota</taxon>
        <taxon>Fungi</taxon>
        <taxon>Dikarya</taxon>
        <taxon>Basidiomycota</taxon>
        <taxon>Agaricomycotina</taxon>
        <taxon>Agaricomycetes</taxon>
        <taxon>Agaricomycetidae</taxon>
        <taxon>Agaricales</taxon>
        <taxon>Agaricineae</taxon>
        <taxon>Galeropsidaceae</taxon>
        <taxon>Panaeolus</taxon>
    </lineage>
</organism>
<dbReference type="EMBL" id="NHTK01006010">
    <property type="protein sequence ID" value="PPQ68334.1"/>
    <property type="molecule type" value="Genomic_DNA"/>
</dbReference>
<feature type="domain" description="POP1 C-terminal" evidence="7">
    <location>
        <begin position="686"/>
        <end position="721"/>
    </location>
</feature>
<evidence type="ECO:0000313" key="8">
    <source>
        <dbReference type="EMBL" id="PPQ68334.1"/>
    </source>
</evidence>
<evidence type="ECO:0000256" key="4">
    <source>
        <dbReference type="SAM" id="MobiDB-lite"/>
    </source>
</evidence>
<dbReference type="Pfam" id="PF22770">
    <property type="entry name" value="POP1_C"/>
    <property type="match status" value="2"/>
</dbReference>
<dbReference type="InterPro" id="IPR055079">
    <property type="entry name" value="POP1_C"/>
</dbReference>
<sequence>MSQKRRNGEPNEATGRERKKLKISAAREIPVQSTSSSKQTQNDSAGPSRVIPTSLKGLPSSIGVEKFVEARAFEIDAMHSAMKTASASSTHRVWQTLPRHLRRRAASHDVRRVPLRLRERAAAEMDPPKEKTGPAPSKKQKGKASSQNRTENLLKRQIDKTWLETHLWHSKRMHMENMWGYRLATSPTEKSYRPSLRAVQHDAIIHDASYYSMIELQGSERLIINLLDLCCDPQNPSPGSKRYLNGSRVYQTHVYSAGEFPLGLIGPMTILWRPLSPKGTTSTPASTAGSQTSTQHSAVTSSKSTERSVWLRFHPSIHLDVMEALKTAASQTLAAYQSQNPSAQPESLDIIDLKGRQNVYEIMGPKSSQIIKGALSPVTSDKRSTFLELWRSLKSLRSPGSLPRGMVIGCTVDDPRLKFPPKNARPDKNAQGGIVLPSPSLAESDIWDDSIRTGLKKPKFKQADLDARRAKNEIPGTRLQTLRQDDRVPILLIQHSWETHEDDAKALHGWMLIVPEGWSMPFFNSLVFTGSRVAGQDERQTQAYEAGIPYFPRDYPCTNSYEGYAEERESKDKSLWDRKPPAKRPNYEALNTKSPWRADWYTVLGLQSSDATSVNFMATQREPQVPVVQMKPWLLQGTDVKNIVSNLFSVFNHGTSLVTDLNKIRLKRGLEPLSRDIKPAALFQSALVNVRLSMCSRGTPEDLAMIYPLSDERVRQWKRLLEARRSKEVLLDEVKEEDVHGVGDIIGSVTTGHFSFLRGQGFAIGAVSLASLLQLEQQHRRMQPNVKNDEDIPVFIVAVRNGNGRLYRSAYLEVV</sequence>
<comment type="subcellular location">
    <subcellularLocation>
        <location evidence="1">Nucleus</location>
    </subcellularLocation>
</comment>
<dbReference type="Pfam" id="PF06978">
    <property type="entry name" value="POP1_N"/>
    <property type="match status" value="1"/>
</dbReference>
<dbReference type="AlphaFoldDB" id="A0A409VPZ6"/>
<reference evidence="8 9" key="1">
    <citation type="journal article" date="2018" name="Evol. Lett.">
        <title>Horizontal gene cluster transfer increased hallucinogenic mushroom diversity.</title>
        <authorList>
            <person name="Reynolds H.T."/>
            <person name="Vijayakumar V."/>
            <person name="Gluck-Thaler E."/>
            <person name="Korotkin H.B."/>
            <person name="Matheny P.B."/>
            <person name="Slot J.C."/>
        </authorList>
    </citation>
    <scope>NUCLEOTIDE SEQUENCE [LARGE SCALE GENOMIC DNA]</scope>
    <source>
        <strain evidence="8 9">2629</strain>
    </source>
</reference>